<organism evidence="2 3">
    <name type="scientific">Maribacter arenosus</name>
    <dbReference type="NCBI Taxonomy" id="1854708"/>
    <lineage>
        <taxon>Bacteria</taxon>
        <taxon>Pseudomonadati</taxon>
        <taxon>Bacteroidota</taxon>
        <taxon>Flavobacteriia</taxon>
        <taxon>Flavobacteriales</taxon>
        <taxon>Flavobacteriaceae</taxon>
        <taxon>Maribacter</taxon>
    </lineage>
</organism>
<dbReference type="RefSeq" id="WP_188314138.1">
    <property type="nucleotide sequence ID" value="NZ_JABTCG010000003.1"/>
</dbReference>
<evidence type="ECO:0000313" key="2">
    <source>
        <dbReference type="EMBL" id="MBD0851016.1"/>
    </source>
</evidence>
<dbReference type="InterPro" id="IPR036514">
    <property type="entry name" value="SGNH_hydro_sf"/>
</dbReference>
<dbReference type="EMBL" id="JABTCG010000003">
    <property type="protein sequence ID" value="MBD0851016.1"/>
    <property type="molecule type" value="Genomic_DNA"/>
</dbReference>
<evidence type="ECO:0000259" key="1">
    <source>
        <dbReference type="Pfam" id="PF13472"/>
    </source>
</evidence>
<accession>A0ABR7VCH2</accession>
<gene>
    <name evidence="2" type="ORF">HPE63_10080</name>
</gene>
<dbReference type="PANTHER" id="PTHR30383">
    <property type="entry name" value="THIOESTERASE 1/PROTEASE 1/LYSOPHOSPHOLIPASE L1"/>
    <property type="match status" value="1"/>
</dbReference>
<reference evidence="2 3" key="1">
    <citation type="submission" date="2020-05" db="EMBL/GenBank/DDBJ databases">
        <title>The draft genome sequence of Maribacter arenosus CAU 1321.</title>
        <authorList>
            <person name="Mu L."/>
        </authorList>
    </citation>
    <scope>NUCLEOTIDE SEQUENCE [LARGE SCALE GENOMIC DNA]</scope>
    <source>
        <strain evidence="2 3">CAU 1321</strain>
    </source>
</reference>
<name>A0ABR7VCH2_9FLAO</name>
<evidence type="ECO:0000313" key="3">
    <source>
        <dbReference type="Proteomes" id="UP000598350"/>
    </source>
</evidence>
<sequence length="216" mass="25221">MRFLVLLPFIFVVLKGNSQSPERFANEVAEIQKKYDTLREAVNETIVFVGSSSIRTWEGLEENFPDHEIINSGFGGSHASDLLAYCDELILKYNPSKVFIYEGDNDLAEGKKPKEIINTIMEINHRIHAKNKDTQIILISVKPSIARWPLKRKYKRLNRKFHRLSQQDDRLYFANIWNPMLLGRKLNPDLYLEDGLHINIKGYEIWHTVLKPFVDH</sequence>
<dbReference type="Proteomes" id="UP000598350">
    <property type="component" value="Unassembled WGS sequence"/>
</dbReference>
<feature type="domain" description="SGNH hydrolase-type esterase" evidence="1">
    <location>
        <begin position="58"/>
        <end position="205"/>
    </location>
</feature>
<dbReference type="Pfam" id="PF13472">
    <property type="entry name" value="Lipase_GDSL_2"/>
    <property type="match status" value="1"/>
</dbReference>
<dbReference type="InterPro" id="IPR051532">
    <property type="entry name" value="Ester_Hydrolysis_Enzymes"/>
</dbReference>
<proteinExistence type="predicted"/>
<keyword evidence="3" id="KW-1185">Reference proteome</keyword>
<dbReference type="PANTHER" id="PTHR30383:SF5">
    <property type="entry name" value="SGNH HYDROLASE-TYPE ESTERASE DOMAIN-CONTAINING PROTEIN"/>
    <property type="match status" value="1"/>
</dbReference>
<dbReference type="SUPFAM" id="SSF52266">
    <property type="entry name" value="SGNH hydrolase"/>
    <property type="match status" value="1"/>
</dbReference>
<dbReference type="InterPro" id="IPR013830">
    <property type="entry name" value="SGNH_hydro"/>
</dbReference>
<protein>
    <submittedName>
        <fullName evidence="2">G-D-S-L family lipolytic protein</fullName>
    </submittedName>
</protein>
<comment type="caution">
    <text evidence="2">The sequence shown here is derived from an EMBL/GenBank/DDBJ whole genome shotgun (WGS) entry which is preliminary data.</text>
</comment>
<dbReference type="Gene3D" id="3.40.50.1110">
    <property type="entry name" value="SGNH hydrolase"/>
    <property type="match status" value="1"/>
</dbReference>